<organism evidence="1 2">
    <name type="scientific">Colletotrichum kahawae</name>
    <name type="common">Coffee berry disease fungus</name>
    <dbReference type="NCBI Taxonomy" id="34407"/>
    <lineage>
        <taxon>Eukaryota</taxon>
        <taxon>Fungi</taxon>
        <taxon>Dikarya</taxon>
        <taxon>Ascomycota</taxon>
        <taxon>Pezizomycotina</taxon>
        <taxon>Sordariomycetes</taxon>
        <taxon>Hypocreomycetidae</taxon>
        <taxon>Glomerellales</taxon>
        <taxon>Glomerellaceae</taxon>
        <taxon>Colletotrichum</taxon>
        <taxon>Colletotrichum gloeosporioides species complex</taxon>
    </lineage>
</organism>
<dbReference type="AlphaFoldDB" id="A0AAD9Y055"/>
<accession>A0AAD9Y055</accession>
<keyword evidence="2" id="KW-1185">Reference proteome</keyword>
<sequence>MYCAFGCSNTHMAQWQCPSLMHLLPQPTASLQILLHCLLSLHLYFAPTSASAPQHRSPSFQARSQDPH</sequence>
<protein>
    <submittedName>
        <fullName evidence="1">Uncharacterized protein</fullName>
    </submittedName>
</protein>
<evidence type="ECO:0000313" key="1">
    <source>
        <dbReference type="EMBL" id="KAK2730482.1"/>
    </source>
</evidence>
<evidence type="ECO:0000313" key="2">
    <source>
        <dbReference type="Proteomes" id="UP001281614"/>
    </source>
</evidence>
<reference evidence="1" key="1">
    <citation type="submission" date="2023-02" db="EMBL/GenBank/DDBJ databases">
        <title>Colletotrichum kahawae CIFC_Que2 genome sequencing and assembly.</title>
        <authorList>
            <person name="Baroncelli R."/>
        </authorList>
    </citation>
    <scope>NUCLEOTIDE SEQUENCE</scope>
    <source>
        <strain evidence="1">CIFC_Que2</strain>
    </source>
</reference>
<gene>
    <name evidence="1" type="ORF">CKAH01_02310</name>
</gene>
<name>A0AAD9Y055_COLKA</name>
<dbReference type="Proteomes" id="UP001281614">
    <property type="component" value="Unassembled WGS sequence"/>
</dbReference>
<dbReference type="EMBL" id="VYYT01000665">
    <property type="protein sequence ID" value="KAK2730482.1"/>
    <property type="molecule type" value="Genomic_DNA"/>
</dbReference>
<proteinExistence type="predicted"/>
<comment type="caution">
    <text evidence="1">The sequence shown here is derived from an EMBL/GenBank/DDBJ whole genome shotgun (WGS) entry which is preliminary data.</text>
</comment>